<evidence type="ECO:0008006" key="9">
    <source>
        <dbReference type="Google" id="ProtNLM"/>
    </source>
</evidence>
<keyword evidence="2" id="KW-0813">Transport</keyword>
<feature type="transmembrane region" description="Helical" evidence="6">
    <location>
        <begin position="183"/>
        <end position="202"/>
    </location>
</feature>
<dbReference type="InterPro" id="IPR036259">
    <property type="entry name" value="MFS_trans_sf"/>
</dbReference>
<dbReference type="AlphaFoldDB" id="A0A8J2RC75"/>
<comment type="caution">
    <text evidence="7">The sequence shown here is derived from an EMBL/GenBank/DDBJ whole genome shotgun (WGS) entry which is preliminary data.</text>
</comment>
<dbReference type="OrthoDB" id="10252687at2759"/>
<protein>
    <recommendedName>
        <fullName evidence="9">Major facilitator superfamily (MFS) profile domain-containing protein</fullName>
    </recommendedName>
</protein>
<dbReference type="PANTHER" id="PTHR23506:SF26">
    <property type="entry name" value="MFS-TYPE TRANSPORTER SLC18B1"/>
    <property type="match status" value="1"/>
</dbReference>
<sequence length="306" mass="34833">MPDTQIALSVLVLHHLFMDLSSLVYKLPDIFSWKKMYNMKYDPLFQLDIMLKVIEVRFGFVYAGVFIVFPVCPLKIILRRYIYINPCCSCRRKCGCDTAITSTFTYTAVEFPNSVAKIFSLTRTMMNIAQLAGPIVGGALLEVGGVKTPFILMGGIQTIMAFIALPFLPDYDVSQYDEGSTKSQSPLSILCIPSIWIPFFLYRPCRMPTSSYTPIAEKDDLLQFSEVVQAVKEGNLRRLNDALVQHDAFFIRYGVCLILEKLKVTTYSRNLFKKNFVDKDVSNPHRSHHEALKFTGIEDIDLDETQ</sequence>
<name>A0A8J2RC75_9CRUS</name>
<dbReference type="InterPro" id="IPR050930">
    <property type="entry name" value="MFS_Vesicular_Transporter"/>
</dbReference>
<dbReference type="Gene3D" id="1.20.1250.20">
    <property type="entry name" value="MFS general substrate transporter like domains"/>
    <property type="match status" value="1"/>
</dbReference>
<keyword evidence="3 6" id="KW-0812">Transmembrane</keyword>
<accession>A0A8J2RC75</accession>
<reference evidence="7" key="1">
    <citation type="submission" date="2021-11" db="EMBL/GenBank/DDBJ databases">
        <authorList>
            <person name="Schell T."/>
        </authorList>
    </citation>
    <scope>NUCLEOTIDE SEQUENCE</scope>
    <source>
        <strain evidence="7">M5</strain>
    </source>
</reference>
<proteinExistence type="predicted"/>
<dbReference type="GO" id="GO:0022857">
    <property type="term" value="F:transmembrane transporter activity"/>
    <property type="evidence" value="ECO:0007669"/>
    <property type="project" value="InterPro"/>
</dbReference>
<evidence type="ECO:0000313" key="8">
    <source>
        <dbReference type="Proteomes" id="UP000789390"/>
    </source>
</evidence>
<dbReference type="Proteomes" id="UP000789390">
    <property type="component" value="Unassembled WGS sequence"/>
</dbReference>
<dbReference type="SUPFAM" id="SSF103473">
    <property type="entry name" value="MFS general substrate transporter"/>
    <property type="match status" value="1"/>
</dbReference>
<evidence type="ECO:0000256" key="4">
    <source>
        <dbReference type="ARBA" id="ARBA00022989"/>
    </source>
</evidence>
<evidence type="ECO:0000313" key="7">
    <source>
        <dbReference type="EMBL" id="CAH0099541.1"/>
    </source>
</evidence>
<keyword evidence="5 6" id="KW-0472">Membrane</keyword>
<organism evidence="7 8">
    <name type="scientific">Daphnia galeata</name>
    <dbReference type="NCBI Taxonomy" id="27404"/>
    <lineage>
        <taxon>Eukaryota</taxon>
        <taxon>Metazoa</taxon>
        <taxon>Ecdysozoa</taxon>
        <taxon>Arthropoda</taxon>
        <taxon>Crustacea</taxon>
        <taxon>Branchiopoda</taxon>
        <taxon>Diplostraca</taxon>
        <taxon>Cladocera</taxon>
        <taxon>Anomopoda</taxon>
        <taxon>Daphniidae</taxon>
        <taxon>Daphnia</taxon>
    </lineage>
</organism>
<feature type="transmembrane region" description="Helical" evidence="6">
    <location>
        <begin position="150"/>
        <end position="168"/>
    </location>
</feature>
<dbReference type="EMBL" id="CAKKLH010000021">
    <property type="protein sequence ID" value="CAH0099541.1"/>
    <property type="molecule type" value="Genomic_DNA"/>
</dbReference>
<gene>
    <name evidence="7" type="ORF">DGAL_LOCUS1682</name>
</gene>
<dbReference type="PANTHER" id="PTHR23506">
    <property type="entry name" value="GH10249P"/>
    <property type="match status" value="1"/>
</dbReference>
<evidence type="ECO:0000256" key="2">
    <source>
        <dbReference type="ARBA" id="ARBA00022448"/>
    </source>
</evidence>
<comment type="subcellular location">
    <subcellularLocation>
        <location evidence="1">Membrane</location>
        <topology evidence="1">Multi-pass membrane protein</topology>
    </subcellularLocation>
</comment>
<evidence type="ECO:0000256" key="5">
    <source>
        <dbReference type="ARBA" id="ARBA00023136"/>
    </source>
</evidence>
<dbReference type="Pfam" id="PF07690">
    <property type="entry name" value="MFS_1"/>
    <property type="match status" value="1"/>
</dbReference>
<keyword evidence="4 6" id="KW-1133">Transmembrane helix</keyword>
<evidence type="ECO:0000256" key="1">
    <source>
        <dbReference type="ARBA" id="ARBA00004141"/>
    </source>
</evidence>
<feature type="transmembrane region" description="Helical" evidence="6">
    <location>
        <begin position="50"/>
        <end position="72"/>
    </location>
</feature>
<dbReference type="InterPro" id="IPR011701">
    <property type="entry name" value="MFS"/>
</dbReference>
<dbReference type="GO" id="GO:0016020">
    <property type="term" value="C:membrane"/>
    <property type="evidence" value="ECO:0007669"/>
    <property type="project" value="UniProtKB-SubCell"/>
</dbReference>
<keyword evidence="8" id="KW-1185">Reference proteome</keyword>
<evidence type="ECO:0000256" key="6">
    <source>
        <dbReference type="SAM" id="Phobius"/>
    </source>
</evidence>
<evidence type="ECO:0000256" key="3">
    <source>
        <dbReference type="ARBA" id="ARBA00022692"/>
    </source>
</evidence>